<dbReference type="InterPro" id="IPR017871">
    <property type="entry name" value="ABC_transporter-like_CS"/>
</dbReference>
<accession>A0A5K8AH37</accession>
<gene>
    <name evidence="6" type="primary">nikE</name>
    <name evidence="6" type="ORF">DSCOOX_49990</name>
</gene>
<keyword evidence="3" id="KW-0547">Nucleotide-binding</keyword>
<evidence type="ECO:0000256" key="4">
    <source>
        <dbReference type="ARBA" id="ARBA00022840"/>
    </source>
</evidence>
<evidence type="ECO:0000256" key="1">
    <source>
        <dbReference type="ARBA" id="ARBA00005417"/>
    </source>
</evidence>
<dbReference type="Pfam" id="PF00005">
    <property type="entry name" value="ABC_tran"/>
    <property type="match status" value="1"/>
</dbReference>
<dbReference type="PANTHER" id="PTHR43776:SF7">
    <property type="entry name" value="D,D-DIPEPTIDE TRANSPORT ATP-BINDING PROTEIN DDPF-RELATED"/>
    <property type="match status" value="1"/>
</dbReference>
<dbReference type="GO" id="GO:0016887">
    <property type="term" value="F:ATP hydrolysis activity"/>
    <property type="evidence" value="ECO:0007669"/>
    <property type="project" value="InterPro"/>
</dbReference>
<dbReference type="PANTHER" id="PTHR43776">
    <property type="entry name" value="TRANSPORT ATP-BINDING PROTEIN"/>
    <property type="match status" value="1"/>
</dbReference>
<protein>
    <submittedName>
        <fullName evidence="6">Nickel import ATP-binding protein NikE</fullName>
    </submittedName>
</protein>
<proteinExistence type="inferred from homology"/>
<dbReference type="Proteomes" id="UP000422108">
    <property type="component" value="Chromosome"/>
</dbReference>
<dbReference type="PROSITE" id="PS00211">
    <property type="entry name" value="ABC_TRANSPORTER_1"/>
    <property type="match status" value="1"/>
</dbReference>
<keyword evidence="2" id="KW-0813">Transport</keyword>
<dbReference type="RefSeq" id="WP_155312667.1">
    <property type="nucleotide sequence ID" value="NZ_AP021879.1"/>
</dbReference>
<keyword evidence="4 6" id="KW-0067">ATP-binding</keyword>
<evidence type="ECO:0000313" key="7">
    <source>
        <dbReference type="Proteomes" id="UP000422108"/>
    </source>
</evidence>
<name>A0A5K8AH37_9BACT</name>
<dbReference type="GO" id="GO:0055085">
    <property type="term" value="P:transmembrane transport"/>
    <property type="evidence" value="ECO:0007669"/>
    <property type="project" value="UniProtKB-ARBA"/>
</dbReference>
<dbReference type="GO" id="GO:0005524">
    <property type="term" value="F:ATP binding"/>
    <property type="evidence" value="ECO:0007669"/>
    <property type="project" value="UniProtKB-KW"/>
</dbReference>
<reference evidence="6 7" key="1">
    <citation type="submission" date="2019-11" db="EMBL/GenBank/DDBJ databases">
        <title>Comparative genomics of hydrocarbon-degrading Desulfosarcina strains.</title>
        <authorList>
            <person name="Watanabe M."/>
            <person name="Kojima H."/>
            <person name="Fukui M."/>
        </authorList>
    </citation>
    <scope>NUCLEOTIDE SEQUENCE [LARGE SCALE GENOMIC DNA]</scope>
    <source>
        <strain evidence="7">oXyS1</strain>
    </source>
</reference>
<organism evidence="6 7">
    <name type="scientific">Desulfosarcina ovata subsp. ovata</name>
    <dbReference type="NCBI Taxonomy" id="2752305"/>
    <lineage>
        <taxon>Bacteria</taxon>
        <taxon>Pseudomonadati</taxon>
        <taxon>Thermodesulfobacteriota</taxon>
        <taxon>Desulfobacteria</taxon>
        <taxon>Desulfobacterales</taxon>
        <taxon>Desulfosarcinaceae</taxon>
        <taxon>Desulfosarcina</taxon>
    </lineage>
</organism>
<sequence length="264" mass="29706">MYLLELKGIFKSYRRGGLFGTRERISVLKDIHLGLEEGACVGLLGRSGCGKSTLGRIALNLEPPDAGQVFYQGRRLETLNREAYREYRRNAQVVFQNSQGATNPRLTAGEIIAEPILNFENPEKKALRRRVDELLERVGLASADAEKSPRQFSGGELQRICIARAIALSPRLIVLDEAVSSLDMLIQARIIDLLLELQRELKMTYLFISHDIRVLLKVSDRLVVMHDGRLVEQSLDMEAVDGFTHPMFTRLLEAILPPTPARVN</sequence>
<dbReference type="EMBL" id="AP021879">
    <property type="protein sequence ID" value="BBO91819.1"/>
    <property type="molecule type" value="Genomic_DNA"/>
</dbReference>
<dbReference type="InterPro" id="IPR050319">
    <property type="entry name" value="ABC_transp_ATP-bind"/>
</dbReference>
<dbReference type="Gene3D" id="3.40.50.300">
    <property type="entry name" value="P-loop containing nucleotide triphosphate hydrolases"/>
    <property type="match status" value="1"/>
</dbReference>
<dbReference type="CDD" id="cd03257">
    <property type="entry name" value="ABC_NikE_OppD_transporters"/>
    <property type="match status" value="1"/>
</dbReference>
<evidence type="ECO:0000313" key="6">
    <source>
        <dbReference type="EMBL" id="BBO91819.1"/>
    </source>
</evidence>
<dbReference type="InterPro" id="IPR003439">
    <property type="entry name" value="ABC_transporter-like_ATP-bd"/>
</dbReference>
<dbReference type="SMART" id="SM00382">
    <property type="entry name" value="AAA"/>
    <property type="match status" value="1"/>
</dbReference>
<evidence type="ECO:0000256" key="3">
    <source>
        <dbReference type="ARBA" id="ARBA00022741"/>
    </source>
</evidence>
<evidence type="ECO:0000256" key="2">
    <source>
        <dbReference type="ARBA" id="ARBA00022448"/>
    </source>
</evidence>
<dbReference type="SUPFAM" id="SSF52540">
    <property type="entry name" value="P-loop containing nucleoside triphosphate hydrolases"/>
    <property type="match status" value="1"/>
</dbReference>
<dbReference type="AlphaFoldDB" id="A0A5K8AH37"/>
<dbReference type="InterPro" id="IPR027417">
    <property type="entry name" value="P-loop_NTPase"/>
</dbReference>
<comment type="similarity">
    <text evidence="1">Belongs to the ABC transporter superfamily.</text>
</comment>
<feature type="domain" description="ABC transporter" evidence="5">
    <location>
        <begin position="4"/>
        <end position="252"/>
    </location>
</feature>
<dbReference type="PROSITE" id="PS50893">
    <property type="entry name" value="ABC_TRANSPORTER_2"/>
    <property type="match status" value="1"/>
</dbReference>
<keyword evidence="7" id="KW-1185">Reference proteome</keyword>
<dbReference type="InterPro" id="IPR003593">
    <property type="entry name" value="AAA+_ATPase"/>
</dbReference>
<evidence type="ECO:0000259" key="5">
    <source>
        <dbReference type="PROSITE" id="PS50893"/>
    </source>
</evidence>